<keyword evidence="11" id="KW-0479">Metal-binding</keyword>
<keyword evidence="6 11" id="KW-0547">Nucleotide-binding</keyword>
<gene>
    <name evidence="11" type="primary">aroK</name>
    <name evidence="12" type="ORF">P7H00_05515</name>
</gene>
<evidence type="ECO:0000256" key="8">
    <source>
        <dbReference type="ARBA" id="ARBA00022840"/>
    </source>
</evidence>
<dbReference type="GO" id="GO:0005829">
    <property type="term" value="C:cytosol"/>
    <property type="evidence" value="ECO:0007669"/>
    <property type="project" value="TreeGrafter"/>
</dbReference>
<dbReference type="Pfam" id="PF01202">
    <property type="entry name" value="SKI"/>
    <property type="match status" value="1"/>
</dbReference>
<accession>A0AAE4L3C9</accession>
<evidence type="ECO:0000256" key="1">
    <source>
        <dbReference type="ARBA" id="ARBA00004842"/>
    </source>
</evidence>
<feature type="binding site" evidence="11">
    <location>
        <position position="117"/>
    </location>
    <ligand>
        <name>ATP</name>
        <dbReference type="ChEBI" id="CHEBI:30616"/>
    </ligand>
</feature>
<dbReference type="GO" id="GO:0009423">
    <property type="term" value="P:chorismate biosynthetic process"/>
    <property type="evidence" value="ECO:0007669"/>
    <property type="project" value="UniProtKB-UniRule"/>
</dbReference>
<keyword evidence="5 11" id="KW-0808">Transferase</keyword>
<dbReference type="GO" id="GO:0009073">
    <property type="term" value="P:aromatic amino acid family biosynthetic process"/>
    <property type="evidence" value="ECO:0007669"/>
    <property type="project" value="UniProtKB-KW"/>
</dbReference>
<dbReference type="InterPro" id="IPR027417">
    <property type="entry name" value="P-loop_NTPase"/>
</dbReference>
<evidence type="ECO:0000256" key="10">
    <source>
        <dbReference type="ARBA" id="ARBA00048567"/>
    </source>
</evidence>
<keyword evidence="11" id="KW-0963">Cytoplasm</keyword>
<dbReference type="PRINTS" id="PR01100">
    <property type="entry name" value="SHIKIMTKNASE"/>
</dbReference>
<feature type="binding site" evidence="11">
    <location>
        <position position="57"/>
    </location>
    <ligand>
        <name>substrate</name>
    </ligand>
</feature>
<comment type="pathway">
    <text evidence="1 11">Metabolic intermediate biosynthesis; chorismate biosynthesis; chorismate from D-erythrose 4-phosphate and phosphoenolpyruvate: step 5/7.</text>
</comment>
<dbReference type="EMBL" id="JARQAI010000005">
    <property type="protein sequence ID" value="MDT2736594.1"/>
    <property type="molecule type" value="Genomic_DNA"/>
</dbReference>
<evidence type="ECO:0000313" key="13">
    <source>
        <dbReference type="Proteomes" id="UP001180842"/>
    </source>
</evidence>
<comment type="subcellular location">
    <subcellularLocation>
        <location evidence="11">Cytoplasm</location>
    </subcellularLocation>
</comment>
<evidence type="ECO:0000256" key="9">
    <source>
        <dbReference type="ARBA" id="ARBA00023141"/>
    </source>
</evidence>
<dbReference type="EC" id="2.7.1.71" evidence="3 11"/>
<feature type="binding site" evidence="11">
    <location>
        <position position="15"/>
    </location>
    <ligand>
        <name>Mg(2+)</name>
        <dbReference type="ChEBI" id="CHEBI:18420"/>
    </ligand>
</feature>
<feature type="binding site" evidence="11">
    <location>
        <position position="78"/>
    </location>
    <ligand>
        <name>substrate</name>
    </ligand>
</feature>
<evidence type="ECO:0000256" key="7">
    <source>
        <dbReference type="ARBA" id="ARBA00022777"/>
    </source>
</evidence>
<dbReference type="PANTHER" id="PTHR21087">
    <property type="entry name" value="SHIKIMATE KINASE"/>
    <property type="match status" value="1"/>
</dbReference>
<dbReference type="InterPro" id="IPR031322">
    <property type="entry name" value="Shikimate/glucono_kinase"/>
</dbReference>
<dbReference type="PROSITE" id="PS01128">
    <property type="entry name" value="SHIKIMATE_KINASE"/>
    <property type="match status" value="1"/>
</dbReference>
<comment type="caution">
    <text evidence="12">The sequence shown here is derived from an EMBL/GenBank/DDBJ whole genome shotgun (WGS) entry which is preliminary data.</text>
</comment>
<dbReference type="Gene3D" id="3.40.50.300">
    <property type="entry name" value="P-loop containing nucleotide triphosphate hydrolases"/>
    <property type="match status" value="1"/>
</dbReference>
<evidence type="ECO:0000256" key="6">
    <source>
        <dbReference type="ARBA" id="ARBA00022741"/>
    </source>
</evidence>
<dbReference type="CDD" id="cd00464">
    <property type="entry name" value="SK"/>
    <property type="match status" value="1"/>
</dbReference>
<keyword evidence="9 11" id="KW-0057">Aromatic amino acid biosynthesis</keyword>
<sequence>MESIVLIGFMGAGKTTISRELAATLNVRVVDMDDVLVERIGQPINDYFEKHGEDSFRKNETALLKEALNEEAVIATGGGVILQKENQKVLSNKLVVYLKADANVLVKRIREDKVNIRPLALKNADGDLKRLFYSREKLYEKLAKITVDTSEKLPQDIVNEIIQQVEGVSE</sequence>
<dbReference type="AlphaFoldDB" id="A0AAE4L3C9"/>
<dbReference type="GO" id="GO:0008652">
    <property type="term" value="P:amino acid biosynthetic process"/>
    <property type="evidence" value="ECO:0007669"/>
    <property type="project" value="UniProtKB-KW"/>
</dbReference>
<comment type="catalytic activity">
    <reaction evidence="10 11">
        <text>shikimate + ATP = 3-phosphoshikimate + ADP + H(+)</text>
        <dbReference type="Rhea" id="RHEA:13121"/>
        <dbReference type="ChEBI" id="CHEBI:15378"/>
        <dbReference type="ChEBI" id="CHEBI:30616"/>
        <dbReference type="ChEBI" id="CHEBI:36208"/>
        <dbReference type="ChEBI" id="CHEBI:145989"/>
        <dbReference type="ChEBI" id="CHEBI:456216"/>
        <dbReference type="EC" id="2.7.1.71"/>
    </reaction>
</comment>
<dbReference type="GO" id="GO:0000287">
    <property type="term" value="F:magnesium ion binding"/>
    <property type="evidence" value="ECO:0007669"/>
    <property type="project" value="UniProtKB-UniRule"/>
</dbReference>
<dbReference type="InterPro" id="IPR000623">
    <property type="entry name" value="Shikimate_kinase/TSH1"/>
</dbReference>
<evidence type="ECO:0000256" key="2">
    <source>
        <dbReference type="ARBA" id="ARBA00006997"/>
    </source>
</evidence>
<comment type="function">
    <text evidence="11">Catalyzes the specific phosphorylation of the 3-hydroxyl group of shikimic acid using ATP as a cosubstrate.</text>
</comment>
<feature type="binding site" evidence="11">
    <location>
        <position position="135"/>
    </location>
    <ligand>
        <name>substrate</name>
    </ligand>
</feature>
<dbReference type="SUPFAM" id="SSF52540">
    <property type="entry name" value="P-loop containing nucleoside triphosphate hydrolases"/>
    <property type="match status" value="1"/>
</dbReference>
<protein>
    <recommendedName>
        <fullName evidence="3 11">Shikimate kinase</fullName>
        <shortName evidence="11">SK</shortName>
        <ecNumber evidence="3 11">2.7.1.71</ecNumber>
    </recommendedName>
</protein>
<dbReference type="HAMAP" id="MF_00109">
    <property type="entry name" value="Shikimate_kinase"/>
    <property type="match status" value="1"/>
</dbReference>
<keyword evidence="4 11" id="KW-0028">Amino-acid biosynthesis</keyword>
<name>A0AAE4L3C9_9ENTE</name>
<dbReference type="GO" id="GO:0004765">
    <property type="term" value="F:shikimate kinase activity"/>
    <property type="evidence" value="ECO:0007669"/>
    <property type="project" value="UniProtKB-UniRule"/>
</dbReference>
<feature type="binding site" evidence="11">
    <location>
        <position position="33"/>
    </location>
    <ligand>
        <name>substrate</name>
    </ligand>
</feature>
<comment type="caution">
    <text evidence="11">Lacks conserved residue(s) required for the propagation of feature annotation.</text>
</comment>
<comment type="similarity">
    <text evidence="2 11">Belongs to the shikimate kinase family.</text>
</comment>
<comment type="cofactor">
    <cofactor evidence="11">
        <name>Mg(2+)</name>
        <dbReference type="ChEBI" id="CHEBI:18420"/>
    </cofactor>
    <text evidence="11">Binds 1 Mg(2+) ion per subunit.</text>
</comment>
<evidence type="ECO:0000256" key="5">
    <source>
        <dbReference type="ARBA" id="ARBA00022679"/>
    </source>
</evidence>
<keyword evidence="7 11" id="KW-0418">Kinase</keyword>
<dbReference type="Proteomes" id="UP001180842">
    <property type="component" value="Unassembled WGS sequence"/>
</dbReference>
<comment type="subunit">
    <text evidence="11">Monomer.</text>
</comment>
<keyword evidence="11" id="KW-0460">Magnesium</keyword>
<organism evidence="12 13">
    <name type="scientific">Enterococcus pseudoavium</name>
    <dbReference type="NCBI Taxonomy" id="44007"/>
    <lineage>
        <taxon>Bacteria</taxon>
        <taxon>Bacillati</taxon>
        <taxon>Bacillota</taxon>
        <taxon>Bacilli</taxon>
        <taxon>Lactobacillales</taxon>
        <taxon>Enterococcaceae</taxon>
        <taxon>Enterococcus</taxon>
    </lineage>
</organism>
<evidence type="ECO:0000313" key="12">
    <source>
        <dbReference type="EMBL" id="MDT2736594.1"/>
    </source>
</evidence>
<evidence type="ECO:0000256" key="3">
    <source>
        <dbReference type="ARBA" id="ARBA00012154"/>
    </source>
</evidence>
<dbReference type="RefSeq" id="WP_115872418.1">
    <property type="nucleotide sequence ID" value="NZ_JARQAI010000005.1"/>
</dbReference>
<keyword evidence="8 11" id="KW-0067">ATP-binding</keyword>
<reference evidence="12" key="1">
    <citation type="submission" date="2023-03" db="EMBL/GenBank/DDBJ databases">
        <authorList>
            <person name="Shen W."/>
            <person name="Cai J."/>
        </authorList>
    </citation>
    <scope>NUCLEOTIDE SEQUENCE</scope>
    <source>
        <strain evidence="12">P69-2</strain>
    </source>
</reference>
<evidence type="ECO:0000256" key="4">
    <source>
        <dbReference type="ARBA" id="ARBA00022605"/>
    </source>
</evidence>
<dbReference type="InterPro" id="IPR023000">
    <property type="entry name" value="Shikimate_kinase_CS"/>
</dbReference>
<evidence type="ECO:0000256" key="11">
    <source>
        <dbReference type="HAMAP-Rule" id="MF_00109"/>
    </source>
</evidence>
<dbReference type="PANTHER" id="PTHR21087:SF16">
    <property type="entry name" value="SHIKIMATE KINASE 1, CHLOROPLASTIC"/>
    <property type="match status" value="1"/>
</dbReference>
<dbReference type="GO" id="GO:0005524">
    <property type="term" value="F:ATP binding"/>
    <property type="evidence" value="ECO:0007669"/>
    <property type="project" value="UniProtKB-UniRule"/>
</dbReference>
<proteinExistence type="inferred from homology"/>
<feature type="binding site" evidence="11">
    <location>
        <begin position="11"/>
        <end position="16"/>
    </location>
    <ligand>
        <name>ATP</name>
        <dbReference type="ChEBI" id="CHEBI:30616"/>
    </ligand>
</feature>